<keyword evidence="5 8" id="KW-1133">Transmembrane helix</keyword>
<evidence type="ECO:0000313" key="11">
    <source>
        <dbReference type="EMBL" id="XBH14530.1"/>
    </source>
</evidence>
<dbReference type="PANTHER" id="PTHR11403">
    <property type="entry name" value="CYTOCHROME C OXIDASE SUBUNIT III"/>
    <property type="match status" value="1"/>
</dbReference>
<evidence type="ECO:0000256" key="5">
    <source>
        <dbReference type="ARBA" id="ARBA00022989"/>
    </source>
</evidence>
<dbReference type="InterPro" id="IPR000298">
    <property type="entry name" value="Cyt_c_oxidase-like_su3"/>
</dbReference>
<name>A0AAU7DA60_9BACT</name>
<feature type="transmembrane region" description="Helical" evidence="8">
    <location>
        <begin position="133"/>
        <end position="158"/>
    </location>
</feature>
<feature type="transmembrane region" description="Helical" evidence="8">
    <location>
        <begin position="23"/>
        <end position="47"/>
    </location>
</feature>
<dbReference type="CDD" id="cd00386">
    <property type="entry name" value="Heme_Cu_Oxidase_III_like"/>
    <property type="match status" value="1"/>
</dbReference>
<dbReference type="RefSeq" id="WP_348268589.1">
    <property type="nucleotide sequence ID" value="NZ_CP121194.1"/>
</dbReference>
<feature type="transmembrane region" description="Helical" evidence="8">
    <location>
        <begin position="59"/>
        <end position="80"/>
    </location>
</feature>
<feature type="domain" description="Heme-copper oxidase subunit III family profile" evidence="9">
    <location>
        <begin position="1"/>
        <end position="198"/>
    </location>
</feature>
<dbReference type="GO" id="GO:0005886">
    <property type="term" value="C:plasma membrane"/>
    <property type="evidence" value="ECO:0007669"/>
    <property type="project" value="UniProtKB-SubCell"/>
</dbReference>
<proteinExistence type="inferred from homology"/>
<comment type="similarity">
    <text evidence="2 7">Belongs to the cytochrome c oxidase subunit 3 family.</text>
</comment>
<dbReference type="GO" id="GO:0004129">
    <property type="term" value="F:cytochrome-c oxidase activity"/>
    <property type="evidence" value="ECO:0007669"/>
    <property type="project" value="InterPro"/>
</dbReference>
<feature type="transmembrane region" description="Helical" evidence="8">
    <location>
        <begin position="92"/>
        <end position="112"/>
    </location>
</feature>
<keyword evidence="6 8" id="KW-0472">Membrane</keyword>
<evidence type="ECO:0000256" key="3">
    <source>
        <dbReference type="ARBA" id="ARBA00022475"/>
    </source>
</evidence>
<dbReference type="InterPro" id="IPR035973">
    <property type="entry name" value="Cyt_c_oxidase_su3-like_sf"/>
</dbReference>
<dbReference type="GO" id="GO:0019646">
    <property type="term" value="P:aerobic electron transport chain"/>
    <property type="evidence" value="ECO:0007669"/>
    <property type="project" value="InterPro"/>
</dbReference>
<keyword evidence="3" id="KW-1003">Cell membrane</keyword>
<evidence type="ECO:0000259" key="9">
    <source>
        <dbReference type="PROSITE" id="PS50253"/>
    </source>
</evidence>
<comment type="subcellular location">
    <subcellularLocation>
        <location evidence="1 7">Cell membrane</location>
        <topology evidence="1 7">Multi-pass membrane protein</topology>
    </subcellularLocation>
</comment>
<sequence>MSTIPITPDAADEPWVLPDRGTVGMACLIMAESAIFVIFVVAYIFYMGQSLSGPTPRQVLELPIFTTICLLSSSFTLHWAVAALRKSKMGAFTAWLATTVALGAIFIIGTGMEWYHLIYVDGLTIRTNLFGTTFYSLVGLHATHVIVGLLMLLAALIFALTGHVTEKHAHRMDVLSLYWHFVDAVWVVVFTVVYVLGR</sequence>
<dbReference type="InterPro" id="IPR024791">
    <property type="entry name" value="Cyt_c/ubiquinol_Oxase_su3"/>
</dbReference>
<evidence type="ECO:0000256" key="2">
    <source>
        <dbReference type="ARBA" id="ARBA00010581"/>
    </source>
</evidence>
<dbReference type="AlphaFoldDB" id="A0AAU7DA60"/>
<dbReference type="InterPro" id="IPR013833">
    <property type="entry name" value="Cyt_c_oxidase_su3_a-hlx"/>
</dbReference>
<dbReference type="SUPFAM" id="SSF81452">
    <property type="entry name" value="Cytochrome c oxidase subunit III-like"/>
    <property type="match status" value="1"/>
</dbReference>
<accession>A0AAU7DA60</accession>
<evidence type="ECO:0000313" key="10">
    <source>
        <dbReference type="EMBL" id="XBH11101.1"/>
    </source>
</evidence>
<dbReference type="Pfam" id="PF00510">
    <property type="entry name" value="COX3"/>
    <property type="match status" value="1"/>
</dbReference>
<evidence type="ECO:0000256" key="1">
    <source>
        <dbReference type="ARBA" id="ARBA00004651"/>
    </source>
</evidence>
<keyword evidence="4 7" id="KW-0812">Transmembrane</keyword>
<feature type="transmembrane region" description="Helical" evidence="8">
    <location>
        <begin position="178"/>
        <end position="197"/>
    </location>
</feature>
<dbReference type="PANTHER" id="PTHR11403:SF2">
    <property type="entry name" value="CYTOCHROME BO(3) UBIQUINOL OXIDASE SUBUNIT 3"/>
    <property type="match status" value="1"/>
</dbReference>
<evidence type="ECO:0000256" key="7">
    <source>
        <dbReference type="RuleBase" id="RU003376"/>
    </source>
</evidence>
<evidence type="ECO:0000256" key="4">
    <source>
        <dbReference type="ARBA" id="ARBA00022692"/>
    </source>
</evidence>
<reference evidence="11" key="1">
    <citation type="submission" date="2023-03" db="EMBL/GenBank/DDBJ databases">
        <title>Edaphobacter sp.</title>
        <authorList>
            <person name="Huber K.J."/>
            <person name="Papendorf J."/>
            <person name="Pilke C."/>
            <person name="Bunk B."/>
            <person name="Sproeer C."/>
            <person name="Pester M."/>
        </authorList>
    </citation>
    <scope>NUCLEOTIDE SEQUENCE</scope>
    <source>
        <strain evidence="10">DSM 109919</strain>
        <strain evidence="11">DSM 109920</strain>
    </source>
</reference>
<dbReference type="KEGG" id="epl:P4G45_05075"/>
<dbReference type="EMBL" id="CP121194">
    <property type="protein sequence ID" value="XBH11101.1"/>
    <property type="molecule type" value="Genomic_DNA"/>
</dbReference>
<evidence type="ECO:0000256" key="6">
    <source>
        <dbReference type="ARBA" id="ARBA00023136"/>
    </source>
</evidence>
<dbReference type="Gene3D" id="1.20.120.80">
    <property type="entry name" value="Cytochrome c oxidase, subunit III, four-helix bundle"/>
    <property type="match status" value="1"/>
</dbReference>
<protein>
    <submittedName>
        <fullName evidence="11">Heme-copper oxidase subunit III</fullName>
    </submittedName>
</protein>
<evidence type="ECO:0000256" key="8">
    <source>
        <dbReference type="SAM" id="Phobius"/>
    </source>
</evidence>
<accession>A0AAU7D2H2</accession>
<dbReference type="PROSITE" id="PS50253">
    <property type="entry name" value="COX3"/>
    <property type="match status" value="1"/>
</dbReference>
<organism evidence="11">
    <name type="scientific">Edaphobacter paludis</name>
    <dbReference type="NCBI Taxonomy" id="3035702"/>
    <lineage>
        <taxon>Bacteria</taxon>
        <taxon>Pseudomonadati</taxon>
        <taxon>Acidobacteriota</taxon>
        <taxon>Terriglobia</taxon>
        <taxon>Terriglobales</taxon>
        <taxon>Acidobacteriaceae</taxon>
        <taxon>Edaphobacter</taxon>
    </lineage>
</organism>
<gene>
    <name evidence="10" type="ORF">P4G45_05075</name>
    <name evidence="11" type="ORF">P8936_05040</name>
</gene>
<dbReference type="EMBL" id="CP121195">
    <property type="protein sequence ID" value="XBH14530.1"/>
    <property type="molecule type" value="Genomic_DNA"/>
</dbReference>